<dbReference type="Pfam" id="PF00069">
    <property type="entry name" value="Pkinase"/>
    <property type="match status" value="1"/>
</dbReference>
<dbReference type="SUPFAM" id="SSF56112">
    <property type="entry name" value="Protein kinase-like (PK-like)"/>
    <property type="match status" value="1"/>
</dbReference>
<dbReference type="PROSITE" id="PS00109">
    <property type="entry name" value="PROTEIN_KINASE_TYR"/>
    <property type="match status" value="1"/>
</dbReference>
<feature type="transmembrane region" description="Helical" evidence="6">
    <location>
        <begin position="465"/>
        <end position="486"/>
    </location>
</feature>
<dbReference type="InterPro" id="IPR000719">
    <property type="entry name" value="Prot_kinase_dom"/>
</dbReference>
<keyword evidence="6" id="KW-0812">Transmembrane</keyword>
<dbReference type="GO" id="GO:0004674">
    <property type="term" value="F:protein serine/threonine kinase activity"/>
    <property type="evidence" value="ECO:0007669"/>
    <property type="project" value="UniProtKB-KW"/>
</dbReference>
<feature type="compositionally biased region" description="Polar residues" evidence="5">
    <location>
        <begin position="516"/>
        <end position="527"/>
    </location>
</feature>
<gene>
    <name evidence="8" type="ORF">AKJ09_03971</name>
</gene>
<keyword evidence="1" id="KW-0808">Transferase</keyword>
<keyword evidence="4" id="KW-0067">ATP-binding</keyword>
<reference evidence="8 9" key="1">
    <citation type="submission" date="2015-08" db="EMBL/GenBank/DDBJ databases">
        <authorList>
            <person name="Babu N.S."/>
            <person name="Beckwith C.J."/>
            <person name="Beseler K.G."/>
            <person name="Brison A."/>
            <person name="Carone J.V."/>
            <person name="Caskin T.P."/>
            <person name="Diamond M."/>
            <person name="Durham M.E."/>
            <person name="Foxe J.M."/>
            <person name="Go M."/>
            <person name="Henderson B.A."/>
            <person name="Jones I.B."/>
            <person name="McGettigan J.A."/>
            <person name="Micheletti S.J."/>
            <person name="Nasrallah M.E."/>
            <person name="Ortiz D."/>
            <person name="Piller C.R."/>
            <person name="Privatt S.R."/>
            <person name="Schneider S.L."/>
            <person name="Sharp S."/>
            <person name="Smith T.C."/>
            <person name="Stanton J.D."/>
            <person name="Ullery H.E."/>
            <person name="Wilson R.J."/>
            <person name="Serrano M.G."/>
            <person name="Buck G."/>
            <person name="Lee V."/>
            <person name="Wang Y."/>
            <person name="Carvalho R."/>
            <person name="Voegtly L."/>
            <person name="Shi R."/>
            <person name="Duckworth R."/>
            <person name="Johnson A."/>
            <person name="Loviza R."/>
            <person name="Walstead R."/>
            <person name="Shah Z."/>
            <person name="Kiflezghi M."/>
            <person name="Wade K."/>
            <person name="Ball S.L."/>
            <person name="Bradley K.W."/>
            <person name="Asai D.J."/>
            <person name="Bowman C.A."/>
            <person name="Russell D.A."/>
            <person name="Pope W.H."/>
            <person name="Jacobs-Sera D."/>
            <person name="Hendrix R.W."/>
            <person name="Hatfull G.F."/>
        </authorList>
    </citation>
    <scope>NUCLEOTIDE SEQUENCE [LARGE SCALE GENOMIC DNA]</scope>
    <source>
        <strain evidence="8 9">DSM 27648</strain>
    </source>
</reference>
<dbReference type="EMBL" id="CP012333">
    <property type="protein sequence ID" value="AKU97307.1"/>
    <property type="molecule type" value="Genomic_DNA"/>
</dbReference>
<dbReference type="AlphaFoldDB" id="A0A0K1PUV9"/>
<evidence type="ECO:0000256" key="5">
    <source>
        <dbReference type="SAM" id="MobiDB-lite"/>
    </source>
</evidence>
<dbReference type="Gene3D" id="1.10.510.10">
    <property type="entry name" value="Transferase(Phosphotransferase) domain 1"/>
    <property type="match status" value="1"/>
</dbReference>
<dbReference type="RefSeq" id="WP_169927632.1">
    <property type="nucleotide sequence ID" value="NZ_CP012333.1"/>
</dbReference>
<evidence type="ECO:0000313" key="8">
    <source>
        <dbReference type="EMBL" id="AKU97307.1"/>
    </source>
</evidence>
<dbReference type="STRING" id="1391654.AKJ09_03971"/>
<keyword evidence="8" id="KW-0723">Serine/threonine-protein kinase</keyword>
<evidence type="ECO:0000256" key="3">
    <source>
        <dbReference type="ARBA" id="ARBA00022777"/>
    </source>
</evidence>
<feature type="compositionally biased region" description="Polar residues" evidence="5">
    <location>
        <begin position="548"/>
        <end position="560"/>
    </location>
</feature>
<dbReference type="InterPro" id="IPR011009">
    <property type="entry name" value="Kinase-like_dom_sf"/>
</dbReference>
<dbReference type="KEGG" id="llu:AKJ09_03971"/>
<dbReference type="PANTHER" id="PTHR43289">
    <property type="entry name" value="MITOGEN-ACTIVATED PROTEIN KINASE KINASE KINASE 20-RELATED"/>
    <property type="match status" value="1"/>
</dbReference>
<organism evidence="8 9">
    <name type="scientific">Labilithrix luteola</name>
    <dbReference type="NCBI Taxonomy" id="1391654"/>
    <lineage>
        <taxon>Bacteria</taxon>
        <taxon>Pseudomonadati</taxon>
        <taxon>Myxococcota</taxon>
        <taxon>Polyangia</taxon>
        <taxon>Polyangiales</taxon>
        <taxon>Labilitrichaceae</taxon>
        <taxon>Labilithrix</taxon>
    </lineage>
</organism>
<dbReference type="InterPro" id="IPR008266">
    <property type="entry name" value="Tyr_kinase_AS"/>
</dbReference>
<feature type="compositionally biased region" description="Low complexity" evidence="5">
    <location>
        <begin position="570"/>
        <end position="579"/>
    </location>
</feature>
<feature type="region of interest" description="Disordered" evidence="5">
    <location>
        <begin position="495"/>
        <end position="598"/>
    </location>
</feature>
<sequence length="614" mass="63610">MGPTTQDVRVVGRYALYGAIAAGGMATVHLGRLMGPVGFSRTVAIKRLHAQFASDPEFVSMFLDEARLAARIRHPNVVPTLDVVATGGELFLVMEYVPGESLSRLARVLREQQQTVPLRILSGIMAGVLHGLHSAHEAKDERGEPLGIVHRDVSPQNVLVGTDGVAKILDFGVAKAAGRMQTTREGQIKGKLAYMPPEQLRGAVVTRQTDIYAAGVMLWELVTGQRLFTGDNEGVVVARVLEGKIEAPSKVLNAKPTPPKPGSRSVESLDSVILRALAMKPEDRFQSAREMALELERRCPPATASEIGDWVESVAKDVLTSRAALIAEIESSASISIAPENHVLSVLSAPGPESLPRLESGSPMTGAMPPGVMPTAASISAMMAAQGLGSAPGYTSSADAMRAQAASMPSTSGIVPVDSFGHGVPRTSSPLFIDGPPVTQPSSISVATGTHGAVVAPPKSGGKRLVLVAFALIVLTAGAFGTSVVYKRTLAREAAPVDPHPTAVVSATPGPDMTGVATSTSASSEKPSGTSASATAASNNHVTDRNGPPSTKSSGGTKPRQNGGAGGGTKAAPSASATPTIPPPPPPPPAEDCSNPTWYDAQGVKHYKEQCLQK</sequence>
<evidence type="ECO:0000259" key="7">
    <source>
        <dbReference type="PROSITE" id="PS50011"/>
    </source>
</evidence>
<dbReference type="PATRIC" id="fig|1391654.3.peg.4027"/>
<keyword evidence="6" id="KW-1133">Transmembrane helix</keyword>
<evidence type="ECO:0000256" key="4">
    <source>
        <dbReference type="ARBA" id="ARBA00022840"/>
    </source>
</evidence>
<evidence type="ECO:0000256" key="2">
    <source>
        <dbReference type="ARBA" id="ARBA00022741"/>
    </source>
</evidence>
<dbReference type="GO" id="GO:0005524">
    <property type="term" value="F:ATP binding"/>
    <property type="evidence" value="ECO:0007669"/>
    <property type="project" value="UniProtKB-KW"/>
</dbReference>
<keyword evidence="3 8" id="KW-0418">Kinase</keyword>
<dbReference type="Gene3D" id="3.30.200.20">
    <property type="entry name" value="Phosphorylase Kinase, domain 1"/>
    <property type="match status" value="1"/>
</dbReference>
<dbReference type="PANTHER" id="PTHR43289:SF34">
    <property type="entry name" value="SERINE_THREONINE-PROTEIN KINASE YBDM-RELATED"/>
    <property type="match status" value="1"/>
</dbReference>
<name>A0A0K1PUV9_9BACT</name>
<dbReference type="CDD" id="cd14014">
    <property type="entry name" value="STKc_PknB_like"/>
    <property type="match status" value="1"/>
</dbReference>
<evidence type="ECO:0000256" key="1">
    <source>
        <dbReference type="ARBA" id="ARBA00022679"/>
    </source>
</evidence>
<keyword evidence="6" id="KW-0472">Membrane</keyword>
<feature type="compositionally biased region" description="Low complexity" evidence="5">
    <location>
        <begin position="528"/>
        <end position="538"/>
    </location>
</feature>
<dbReference type="PROSITE" id="PS50011">
    <property type="entry name" value="PROTEIN_KINASE_DOM"/>
    <property type="match status" value="1"/>
</dbReference>
<protein>
    <submittedName>
        <fullName evidence="8">Serine/threonine protein kinase</fullName>
    </submittedName>
</protein>
<feature type="domain" description="Protein kinase" evidence="7">
    <location>
        <begin position="14"/>
        <end position="296"/>
    </location>
</feature>
<keyword evidence="9" id="KW-1185">Reference proteome</keyword>
<proteinExistence type="predicted"/>
<evidence type="ECO:0000256" key="6">
    <source>
        <dbReference type="SAM" id="Phobius"/>
    </source>
</evidence>
<accession>A0A0K1PUV9</accession>
<evidence type="ECO:0000313" key="9">
    <source>
        <dbReference type="Proteomes" id="UP000064967"/>
    </source>
</evidence>
<feature type="compositionally biased region" description="Pro residues" evidence="5">
    <location>
        <begin position="580"/>
        <end position="590"/>
    </location>
</feature>
<dbReference type="Proteomes" id="UP000064967">
    <property type="component" value="Chromosome"/>
</dbReference>
<keyword evidence="2" id="KW-0547">Nucleotide-binding</keyword>